<reference evidence="1" key="1">
    <citation type="submission" date="2018-02" db="EMBL/GenBank/DDBJ databases">
        <title>Rhizophora mucronata_Transcriptome.</title>
        <authorList>
            <person name="Meera S.P."/>
            <person name="Sreeshan A."/>
            <person name="Augustine A."/>
        </authorList>
    </citation>
    <scope>NUCLEOTIDE SEQUENCE</scope>
    <source>
        <tissue evidence="1">Leaf</tissue>
    </source>
</reference>
<accession>A0A2P2NX65</accession>
<dbReference type="AlphaFoldDB" id="A0A2P2NX65"/>
<organism evidence="1">
    <name type="scientific">Rhizophora mucronata</name>
    <name type="common">Asiatic mangrove</name>
    <dbReference type="NCBI Taxonomy" id="61149"/>
    <lineage>
        <taxon>Eukaryota</taxon>
        <taxon>Viridiplantae</taxon>
        <taxon>Streptophyta</taxon>
        <taxon>Embryophyta</taxon>
        <taxon>Tracheophyta</taxon>
        <taxon>Spermatophyta</taxon>
        <taxon>Magnoliopsida</taxon>
        <taxon>eudicotyledons</taxon>
        <taxon>Gunneridae</taxon>
        <taxon>Pentapetalae</taxon>
        <taxon>rosids</taxon>
        <taxon>fabids</taxon>
        <taxon>Malpighiales</taxon>
        <taxon>Rhizophoraceae</taxon>
        <taxon>Rhizophora</taxon>
    </lineage>
</organism>
<proteinExistence type="predicted"/>
<name>A0A2P2NX65_RHIMU</name>
<evidence type="ECO:0000313" key="1">
    <source>
        <dbReference type="EMBL" id="MBX46961.1"/>
    </source>
</evidence>
<protein>
    <submittedName>
        <fullName evidence="1">Uncharacterized protein</fullName>
    </submittedName>
</protein>
<dbReference type="EMBL" id="GGEC01066477">
    <property type="protein sequence ID" value="MBX46961.1"/>
    <property type="molecule type" value="Transcribed_RNA"/>
</dbReference>
<sequence length="47" mass="5658">MLNKSPNYFFCHQINTLPFKILDYLEKKQEKIICRVKAPSLITRFNL</sequence>